<comment type="subcellular location">
    <subcellularLocation>
        <location evidence="1">Cell membrane</location>
        <topology evidence="1">Multi-pass membrane protein</topology>
    </subcellularLocation>
</comment>
<evidence type="ECO:0000256" key="2">
    <source>
        <dbReference type="ARBA" id="ARBA00005262"/>
    </source>
</evidence>
<evidence type="ECO:0000256" key="6">
    <source>
        <dbReference type="ARBA" id="ARBA00023136"/>
    </source>
</evidence>
<evidence type="ECO:0000313" key="9">
    <source>
        <dbReference type="Proteomes" id="UP000075288"/>
    </source>
</evidence>
<dbReference type="InterPro" id="IPR052518">
    <property type="entry name" value="CHR_Transporter"/>
</dbReference>
<comment type="caution">
    <text evidence="8">The sequence shown here is derived from an EMBL/GenBank/DDBJ whole genome shotgun (WGS) entry which is preliminary data.</text>
</comment>
<dbReference type="GO" id="GO:0005886">
    <property type="term" value="C:plasma membrane"/>
    <property type="evidence" value="ECO:0007669"/>
    <property type="project" value="UniProtKB-SubCell"/>
</dbReference>
<keyword evidence="5 7" id="KW-1133">Transmembrane helix</keyword>
<reference evidence="8 9" key="1">
    <citation type="submission" date="2016-01" db="EMBL/GenBank/DDBJ databases">
        <title>Genome Sequences of Twelve Sporeforming Bacillus Species Isolated from Foods.</title>
        <authorList>
            <person name="Berendsen E.M."/>
            <person name="Wells-Bennik M.H."/>
            <person name="Krawcyk A.O."/>
            <person name="De Jong A."/>
            <person name="Holsappel S."/>
            <person name="Eijlander R.T."/>
            <person name="Kuipers O.P."/>
        </authorList>
    </citation>
    <scope>NUCLEOTIDE SEQUENCE [LARGE SCALE GENOMIC DNA]</scope>
    <source>
        <strain evidence="8 9">B4098</strain>
    </source>
</reference>
<sequence length="179" mass="19290">MIWFQLMLGFFIANILGYGGGPSSIPLMYHEIVTHYGWLNDSEFSNMLALGNALPGPIATKIAAFVGYGAGGWTGLLAAFAGTILPSAVALIVLLKVLHKYRQSPVVKGMSLLVQPVITIMMVVLTWQMAKSSFSQIGIWQSLGIAAVAFWAMNIRKVHPALVICAAFIYGGIVLQHIV</sequence>
<comment type="similarity">
    <text evidence="2">Belongs to the chromate ion transporter (CHR) (TC 2.A.51) family.</text>
</comment>
<evidence type="ECO:0000256" key="3">
    <source>
        <dbReference type="ARBA" id="ARBA00022475"/>
    </source>
</evidence>
<evidence type="ECO:0000256" key="4">
    <source>
        <dbReference type="ARBA" id="ARBA00022692"/>
    </source>
</evidence>
<dbReference type="PANTHER" id="PTHR43663:SF1">
    <property type="entry name" value="CHROMATE TRANSPORTER"/>
    <property type="match status" value="1"/>
</dbReference>
<dbReference type="AlphaFoldDB" id="A0A150JUZ2"/>
<feature type="transmembrane region" description="Helical" evidence="7">
    <location>
        <begin position="110"/>
        <end position="128"/>
    </location>
</feature>
<keyword evidence="3" id="KW-1003">Cell membrane</keyword>
<dbReference type="GO" id="GO:0015109">
    <property type="term" value="F:chromate transmembrane transporter activity"/>
    <property type="evidence" value="ECO:0007669"/>
    <property type="project" value="InterPro"/>
</dbReference>
<dbReference type="EMBL" id="LQYG01000074">
    <property type="protein sequence ID" value="KYC61140.1"/>
    <property type="molecule type" value="Genomic_DNA"/>
</dbReference>
<evidence type="ECO:0000256" key="1">
    <source>
        <dbReference type="ARBA" id="ARBA00004651"/>
    </source>
</evidence>
<feature type="transmembrane region" description="Helical" evidence="7">
    <location>
        <begin position="160"/>
        <end position="178"/>
    </location>
</feature>
<feature type="transmembrane region" description="Helical" evidence="7">
    <location>
        <begin position="76"/>
        <end position="98"/>
    </location>
</feature>
<proteinExistence type="inferred from homology"/>
<keyword evidence="6 7" id="KW-0472">Membrane</keyword>
<feature type="transmembrane region" description="Helical" evidence="7">
    <location>
        <begin position="134"/>
        <end position="153"/>
    </location>
</feature>
<protein>
    <recommendedName>
        <fullName evidence="10">Chromate transporter</fullName>
    </recommendedName>
</protein>
<dbReference type="InterPro" id="IPR003370">
    <property type="entry name" value="Chromate_transpt"/>
</dbReference>
<dbReference type="Proteomes" id="UP000075288">
    <property type="component" value="Unassembled WGS sequence"/>
</dbReference>
<accession>A0A150JUZ2</accession>
<dbReference type="PANTHER" id="PTHR43663">
    <property type="entry name" value="CHROMATE TRANSPORT PROTEIN-RELATED"/>
    <property type="match status" value="1"/>
</dbReference>
<keyword evidence="4 7" id="KW-0812">Transmembrane</keyword>
<organism evidence="8 9">
    <name type="scientific">Heyndrickxia coagulans</name>
    <name type="common">Weizmannia coagulans</name>
    <dbReference type="NCBI Taxonomy" id="1398"/>
    <lineage>
        <taxon>Bacteria</taxon>
        <taxon>Bacillati</taxon>
        <taxon>Bacillota</taxon>
        <taxon>Bacilli</taxon>
        <taxon>Bacillales</taxon>
        <taxon>Bacillaceae</taxon>
        <taxon>Heyndrickxia</taxon>
    </lineage>
</organism>
<evidence type="ECO:0000313" key="8">
    <source>
        <dbReference type="EMBL" id="KYC61140.1"/>
    </source>
</evidence>
<dbReference type="RefSeq" id="WP_017553134.1">
    <property type="nucleotide sequence ID" value="NZ_JAABON010000042.1"/>
</dbReference>
<dbReference type="Pfam" id="PF02417">
    <property type="entry name" value="Chromate_transp"/>
    <property type="match status" value="1"/>
</dbReference>
<evidence type="ECO:0000256" key="5">
    <source>
        <dbReference type="ARBA" id="ARBA00022989"/>
    </source>
</evidence>
<evidence type="ECO:0008006" key="10">
    <source>
        <dbReference type="Google" id="ProtNLM"/>
    </source>
</evidence>
<name>A0A150JUZ2_HEYCO</name>
<gene>
    <name evidence="8" type="ORF">B4098_0288</name>
</gene>
<evidence type="ECO:0000256" key="7">
    <source>
        <dbReference type="SAM" id="Phobius"/>
    </source>
</evidence>
<dbReference type="PATRIC" id="fig|1398.26.peg.415"/>